<accession>A0AAN9EPE9</accession>
<organism evidence="1 2">
    <name type="scientific">Crotalaria pallida</name>
    <name type="common">Smooth rattlebox</name>
    <name type="synonym">Crotalaria striata</name>
    <dbReference type="NCBI Taxonomy" id="3830"/>
    <lineage>
        <taxon>Eukaryota</taxon>
        <taxon>Viridiplantae</taxon>
        <taxon>Streptophyta</taxon>
        <taxon>Embryophyta</taxon>
        <taxon>Tracheophyta</taxon>
        <taxon>Spermatophyta</taxon>
        <taxon>Magnoliopsida</taxon>
        <taxon>eudicotyledons</taxon>
        <taxon>Gunneridae</taxon>
        <taxon>Pentapetalae</taxon>
        <taxon>rosids</taxon>
        <taxon>fabids</taxon>
        <taxon>Fabales</taxon>
        <taxon>Fabaceae</taxon>
        <taxon>Papilionoideae</taxon>
        <taxon>50 kb inversion clade</taxon>
        <taxon>genistoids sensu lato</taxon>
        <taxon>core genistoids</taxon>
        <taxon>Crotalarieae</taxon>
        <taxon>Crotalaria</taxon>
    </lineage>
</organism>
<reference evidence="1 2" key="1">
    <citation type="submission" date="2024-01" db="EMBL/GenBank/DDBJ databases">
        <title>The genomes of 5 underutilized Papilionoideae crops provide insights into root nodulation and disease resistanc.</title>
        <authorList>
            <person name="Yuan L."/>
        </authorList>
    </citation>
    <scope>NUCLEOTIDE SEQUENCE [LARGE SCALE GENOMIC DNA]</scope>
    <source>
        <strain evidence="1">ZHUSHIDOU_FW_LH</strain>
        <tissue evidence="1">Leaf</tissue>
    </source>
</reference>
<comment type="caution">
    <text evidence="1">The sequence shown here is derived from an EMBL/GenBank/DDBJ whole genome shotgun (WGS) entry which is preliminary data.</text>
</comment>
<dbReference type="EMBL" id="JAYWIO010000005">
    <property type="protein sequence ID" value="KAK7260803.1"/>
    <property type="molecule type" value="Genomic_DNA"/>
</dbReference>
<dbReference type="Proteomes" id="UP001372338">
    <property type="component" value="Unassembled WGS sequence"/>
</dbReference>
<keyword evidence="2" id="KW-1185">Reference proteome</keyword>
<gene>
    <name evidence="1" type="ORF">RIF29_27101</name>
</gene>
<dbReference type="AlphaFoldDB" id="A0AAN9EPE9"/>
<protein>
    <submittedName>
        <fullName evidence="1">Uncharacterized protein</fullName>
    </submittedName>
</protein>
<evidence type="ECO:0000313" key="1">
    <source>
        <dbReference type="EMBL" id="KAK7260803.1"/>
    </source>
</evidence>
<sequence length="89" mass="10416">MHSLSHVVYKEFILKKGCKKAVSLFEGPASFKCYFGINRNELITKGRGKVYPCLKDSIKSCVGCWEKVQRLFFSLNINMWEFSWLLLQF</sequence>
<evidence type="ECO:0000313" key="2">
    <source>
        <dbReference type="Proteomes" id="UP001372338"/>
    </source>
</evidence>
<name>A0AAN9EPE9_CROPI</name>
<proteinExistence type="predicted"/>